<comment type="caution">
    <text evidence="7">The sequence shown here is derived from an EMBL/GenBank/DDBJ whole genome shotgun (WGS) entry which is preliminary data.</text>
</comment>
<evidence type="ECO:0000256" key="3">
    <source>
        <dbReference type="ARBA" id="ARBA00023002"/>
    </source>
</evidence>
<dbReference type="InterPro" id="IPR002888">
    <property type="entry name" value="2Fe-2S-bd"/>
</dbReference>
<evidence type="ECO:0000256" key="5">
    <source>
        <dbReference type="SAM" id="MobiDB-lite"/>
    </source>
</evidence>
<dbReference type="InterPro" id="IPR001041">
    <property type="entry name" value="2Fe-2S_ferredoxin-type"/>
</dbReference>
<evidence type="ECO:0000256" key="4">
    <source>
        <dbReference type="ARBA" id="ARBA00023004"/>
    </source>
</evidence>
<dbReference type="SUPFAM" id="SSF54292">
    <property type="entry name" value="2Fe-2S ferredoxin-like"/>
    <property type="match status" value="1"/>
</dbReference>
<evidence type="ECO:0000256" key="2">
    <source>
        <dbReference type="ARBA" id="ARBA00022723"/>
    </source>
</evidence>
<dbReference type="InterPro" id="IPR006058">
    <property type="entry name" value="2Fe2S_fd_BS"/>
</dbReference>
<dbReference type="InterPro" id="IPR036884">
    <property type="entry name" value="2Fe-2S-bd_dom_sf"/>
</dbReference>
<comment type="similarity">
    <text evidence="1">Belongs to the xanthine dehydrogenase family.</text>
</comment>
<name>A0ABR9N4A1_9MICO</name>
<keyword evidence="2" id="KW-0479">Metal-binding</keyword>
<dbReference type="RefSeq" id="WP_192864350.1">
    <property type="nucleotide sequence ID" value="NZ_JADAQT010000105.1"/>
</dbReference>
<dbReference type="PROSITE" id="PS00197">
    <property type="entry name" value="2FE2S_FER_1"/>
    <property type="match status" value="1"/>
</dbReference>
<dbReference type="Pfam" id="PF20256">
    <property type="entry name" value="MoCoBD_2"/>
    <property type="match status" value="2"/>
</dbReference>
<dbReference type="Pfam" id="PF01799">
    <property type="entry name" value="Fer2_2"/>
    <property type="match status" value="1"/>
</dbReference>
<keyword evidence="4" id="KW-0408">Iron</keyword>
<dbReference type="InterPro" id="IPR000674">
    <property type="entry name" value="Ald_Oxase/Xan_DH_a/b"/>
</dbReference>
<dbReference type="Pfam" id="PF01315">
    <property type="entry name" value="Ald_Xan_dh_C"/>
    <property type="match status" value="1"/>
</dbReference>
<dbReference type="InterPro" id="IPR046867">
    <property type="entry name" value="AldOxase/xan_DH_MoCoBD2"/>
</dbReference>
<organism evidence="7 8">
    <name type="scientific">Myceligenerans pegani</name>
    <dbReference type="NCBI Taxonomy" id="2776917"/>
    <lineage>
        <taxon>Bacteria</taxon>
        <taxon>Bacillati</taxon>
        <taxon>Actinomycetota</taxon>
        <taxon>Actinomycetes</taxon>
        <taxon>Micrococcales</taxon>
        <taxon>Promicromonosporaceae</taxon>
        <taxon>Myceligenerans</taxon>
    </lineage>
</organism>
<dbReference type="InterPro" id="IPR012675">
    <property type="entry name" value="Beta-grasp_dom_sf"/>
</dbReference>
<dbReference type="SUPFAM" id="SSF47741">
    <property type="entry name" value="CO dehydrogenase ISP C-domain like"/>
    <property type="match status" value="1"/>
</dbReference>
<dbReference type="Pfam" id="PF02738">
    <property type="entry name" value="MoCoBD_1"/>
    <property type="match status" value="1"/>
</dbReference>
<proteinExistence type="inferred from homology"/>
<dbReference type="InterPro" id="IPR037165">
    <property type="entry name" value="AldOxase/xan_DH_Mopterin-bd_sf"/>
</dbReference>
<dbReference type="Pfam" id="PF00111">
    <property type="entry name" value="Fer2"/>
    <property type="match status" value="1"/>
</dbReference>
<dbReference type="PANTHER" id="PTHR11908">
    <property type="entry name" value="XANTHINE DEHYDROGENASE"/>
    <property type="match status" value="1"/>
</dbReference>
<reference evidence="7 8" key="1">
    <citation type="submission" date="2020-10" db="EMBL/GenBank/DDBJ databases">
        <title>Myceligenerans pegani sp. nov., an endophytic actinomycete isolated from Peganum harmala L. in Xinjiang, China.</title>
        <authorList>
            <person name="Xin L."/>
        </authorList>
    </citation>
    <scope>NUCLEOTIDE SEQUENCE [LARGE SCALE GENOMIC DNA]</scope>
    <source>
        <strain evidence="7 8">TRM65318</strain>
    </source>
</reference>
<dbReference type="InterPro" id="IPR008274">
    <property type="entry name" value="AldOxase/xan_DH_MoCoBD1"/>
</dbReference>
<dbReference type="PANTHER" id="PTHR11908:SF157">
    <property type="entry name" value="XANTHINE DEHYDROGENASE SUBUNIT D-RELATED"/>
    <property type="match status" value="1"/>
</dbReference>
<evidence type="ECO:0000313" key="8">
    <source>
        <dbReference type="Proteomes" id="UP000625527"/>
    </source>
</evidence>
<evidence type="ECO:0000256" key="1">
    <source>
        <dbReference type="ARBA" id="ARBA00006849"/>
    </source>
</evidence>
<dbReference type="SUPFAM" id="SSF56003">
    <property type="entry name" value="Molybdenum cofactor-binding domain"/>
    <property type="match status" value="1"/>
</dbReference>
<dbReference type="InterPro" id="IPR036856">
    <property type="entry name" value="Ald_Oxase/Xan_DH_a/b_sf"/>
</dbReference>
<sequence>MRIDGTETSDPPRPGQCLRTYLREQGATAVKRGCDAGDCGACTVLLDGEPVHSCLIPAHRATESEVTTAAGLGTPEEPHPVQRCFAEAAGFQCGFCTPGMVVTAAFLAATPPTEAADPTAESPLRHACDSVDAEKWKGNLCRCTGYRSVRDALTGRVNTDAPDGAKGPGDSREARGPADEPHGESSPAFGRSVRAPAAARVVTGREPYTLDEPAPPGLLHVAVLGSPHAHARITRISADAARRAPGVHLVLSHVDVPDTLFSTGRHEHRTDDPDDTRILDPVLRFRGQRVAVAVADTPRQARDALALVEVEYDVLPAVFDPELARSTPGQTPLPAADQVETPPTAVGHGSAAPAVPLLHDDKDPVASRIADPSRNVVAQLHEEHPAPGAVDVALAASAHTVTGTWTTSRVAHASLETHAARAHVAPDGTLVVRTSTQVPFLVRDELARLLGRDPATVRVVAPRVGGGFGGKQEMLLEDVVALAALRTGRPVQWEPSREEAFATFPCRHPMRVTVTLGADDDGILTALAVDALSDTGAYGNHAPGVLFHGLNESVAVYRAPAKRVDGEAVYTNNLPSGAFRGYGLGQIQFAIEQAMDELAARTGLSTAEIRRRNVIRPGDPFVTGHVDDGDLEYGSYGLDQCLDIVERELRAPDPDLKGLGADGEWSVGSGLALAMIATLPPRGHRSQARVVAHPDGTFAVHVGTAEFGNGTSTALVQIAATELGVAPERVRLVQSDTATSGYDTGAYGSAGTVVAGLVVARAAAEVREKLEAGARSRSVVEATASHDGTPRSVAFNVHGFRVAVRRATGEVRVLRSVHAADAGVVINPEQLRGQIEGGVAQAIGSALQEQLVVSGTPAGPVRAGAAGTRPGFDDVPPGTVLTRTFRHYRLPAMADVPRTDVFFADTADRLGVRGAKSMSEAPYNPVAPALANAIADATGVRPHGIPMQRDVLWRLFDSEETR</sequence>
<protein>
    <submittedName>
        <fullName evidence="7">Molybdopterin-dependent oxidoreductase</fullName>
    </submittedName>
</protein>
<dbReference type="SMART" id="SM01008">
    <property type="entry name" value="Ald_Xan_dh_C"/>
    <property type="match status" value="1"/>
</dbReference>
<keyword evidence="8" id="KW-1185">Reference proteome</keyword>
<dbReference type="Gene3D" id="1.10.150.120">
    <property type="entry name" value="[2Fe-2S]-binding domain"/>
    <property type="match status" value="1"/>
</dbReference>
<dbReference type="CDD" id="cd00207">
    <property type="entry name" value="fer2"/>
    <property type="match status" value="1"/>
</dbReference>
<feature type="compositionally biased region" description="Basic and acidic residues" evidence="5">
    <location>
        <begin position="169"/>
        <end position="183"/>
    </location>
</feature>
<dbReference type="SUPFAM" id="SSF54665">
    <property type="entry name" value="CO dehydrogenase molybdoprotein N-domain-like"/>
    <property type="match status" value="1"/>
</dbReference>
<dbReference type="PIRSF" id="PIRSF000127">
    <property type="entry name" value="Xanthine_DH"/>
    <property type="match status" value="1"/>
</dbReference>
<dbReference type="EMBL" id="JADAQT010000105">
    <property type="protein sequence ID" value="MBE1877807.1"/>
    <property type="molecule type" value="Genomic_DNA"/>
</dbReference>
<feature type="domain" description="2Fe-2S ferredoxin-type" evidence="6">
    <location>
        <begin position="1"/>
        <end position="72"/>
    </location>
</feature>
<keyword evidence="3" id="KW-0560">Oxidoreductase</keyword>
<feature type="region of interest" description="Disordered" evidence="5">
    <location>
        <begin position="154"/>
        <end position="196"/>
    </location>
</feature>
<dbReference type="Proteomes" id="UP000625527">
    <property type="component" value="Unassembled WGS sequence"/>
</dbReference>
<dbReference type="InterPro" id="IPR036010">
    <property type="entry name" value="2Fe-2S_ferredoxin-like_sf"/>
</dbReference>
<gene>
    <name evidence="7" type="ORF">IHE71_19135</name>
</gene>
<dbReference type="InterPro" id="IPR016208">
    <property type="entry name" value="Ald_Oxase/xanthine_DH-like"/>
</dbReference>
<dbReference type="Gene3D" id="3.30.365.10">
    <property type="entry name" value="Aldehyde oxidase/xanthine dehydrogenase, molybdopterin binding domain"/>
    <property type="match status" value="7"/>
</dbReference>
<dbReference type="PROSITE" id="PS51085">
    <property type="entry name" value="2FE2S_FER_2"/>
    <property type="match status" value="1"/>
</dbReference>
<evidence type="ECO:0000259" key="6">
    <source>
        <dbReference type="PROSITE" id="PS51085"/>
    </source>
</evidence>
<dbReference type="Gene3D" id="3.10.20.30">
    <property type="match status" value="1"/>
</dbReference>
<evidence type="ECO:0000313" key="7">
    <source>
        <dbReference type="EMBL" id="MBE1877807.1"/>
    </source>
</evidence>
<accession>A0ABR9N4A1</accession>
<dbReference type="Gene3D" id="3.90.1170.50">
    <property type="entry name" value="Aldehyde oxidase/xanthine dehydrogenase, a/b hammerhead"/>
    <property type="match status" value="1"/>
</dbReference>